<proteinExistence type="predicted"/>
<gene>
    <name evidence="2" type="ORF">HF394_05240</name>
</gene>
<feature type="domain" description="HNH nuclease" evidence="1">
    <location>
        <begin position="70"/>
        <end position="122"/>
    </location>
</feature>
<dbReference type="GO" id="GO:0004519">
    <property type="term" value="F:endonuclease activity"/>
    <property type="evidence" value="ECO:0007669"/>
    <property type="project" value="UniProtKB-KW"/>
</dbReference>
<reference evidence="2 3" key="1">
    <citation type="submission" date="2020-04" db="EMBL/GenBank/DDBJ databases">
        <authorList>
            <person name="Pajer P."/>
            <person name="Broz P."/>
        </authorList>
    </citation>
    <scope>NUCLEOTIDE SEQUENCE [LARGE SCALE GENOMIC DNA]</scope>
    <source>
        <strain evidence="3">NRL-ATB46093</strain>
    </source>
</reference>
<name>A0A7H8QFD8_9BACL</name>
<dbReference type="Pfam" id="PF13391">
    <property type="entry name" value="HNH_2"/>
    <property type="match status" value="1"/>
</dbReference>
<dbReference type="InterPro" id="IPR003615">
    <property type="entry name" value="HNH_nuc"/>
</dbReference>
<keyword evidence="2" id="KW-0255">Endonuclease</keyword>
<protein>
    <submittedName>
        <fullName evidence="2">HNH endonuclease</fullName>
    </submittedName>
</protein>
<dbReference type="EMBL" id="CP051177">
    <property type="protein sequence ID" value="QKX52619.1"/>
    <property type="molecule type" value="Genomic_DNA"/>
</dbReference>
<sequence length="167" mass="19348">MFPLRLKDSNAKFTKLPSVANDKKELQEEFEGIQQVENLPITNTEKERLIKARIGQGKFKKLLIKRECKCALCSVTDPRTLVASHIKPWSISTNKERLDVDNGLLLCPNHDALFDKQLISFNIEGKIVISQTLDETTRIFMNINEEMRIALTKKQLEYMEDHYNKLI</sequence>
<dbReference type="Proteomes" id="UP000509222">
    <property type="component" value="Chromosome"/>
</dbReference>
<accession>A0A7H8QFD8</accession>
<keyword evidence="3" id="KW-1185">Reference proteome</keyword>
<organism evidence="2 3">
    <name type="scientific">Planococcus glaciei</name>
    <dbReference type="NCBI Taxonomy" id="459472"/>
    <lineage>
        <taxon>Bacteria</taxon>
        <taxon>Bacillati</taxon>
        <taxon>Bacillota</taxon>
        <taxon>Bacilli</taxon>
        <taxon>Bacillales</taxon>
        <taxon>Caryophanaceae</taxon>
        <taxon>Planococcus</taxon>
    </lineage>
</organism>
<reference evidence="3" key="2">
    <citation type="submission" date="2020-06" db="EMBL/GenBank/DDBJ databases">
        <title>Isolation of Planomicrobium glaciei.</title>
        <authorList>
            <person name="Malisova L."/>
            <person name="Safrankova R."/>
            <person name="Jakubu V."/>
            <person name="Spanelova P."/>
        </authorList>
    </citation>
    <scope>NUCLEOTIDE SEQUENCE [LARGE SCALE GENOMIC DNA]</scope>
    <source>
        <strain evidence="3">NRL-ATB46093</strain>
    </source>
</reference>
<evidence type="ECO:0000313" key="3">
    <source>
        <dbReference type="Proteomes" id="UP000509222"/>
    </source>
</evidence>
<keyword evidence="2" id="KW-0378">Hydrolase</keyword>
<evidence type="ECO:0000313" key="2">
    <source>
        <dbReference type="EMBL" id="QKX52619.1"/>
    </source>
</evidence>
<keyword evidence="2" id="KW-0540">Nuclease</keyword>
<evidence type="ECO:0000259" key="1">
    <source>
        <dbReference type="Pfam" id="PF13391"/>
    </source>
</evidence>
<dbReference type="AlphaFoldDB" id="A0A7H8QFD8"/>